<reference evidence="1 2" key="1">
    <citation type="journal article" date="2008" name="BMC Genomics">
        <title>Genome sequence and rapid evolution of the rice pathogen Xanthomonas oryzae pv. oryzae PXO99A.</title>
        <authorList>
            <person name="Salzberg S.L."/>
            <person name="Sommer D.D."/>
            <person name="Schatz M.C."/>
            <person name="Phillippy A.M."/>
            <person name="Rabinowicz P.D."/>
            <person name="Tsuge S."/>
            <person name="Furutani A."/>
            <person name="Ochiai H."/>
            <person name="Delcher A.L."/>
            <person name="Kelley D."/>
            <person name="Madupu R."/>
            <person name="Puiu D."/>
            <person name="Radune D."/>
            <person name="Shumway M."/>
            <person name="Trapnell C."/>
            <person name="Aparna G."/>
            <person name="Jha G."/>
            <person name="Pandey A."/>
            <person name="Patil P.B."/>
            <person name="Ishihara H."/>
            <person name="Meyer D.F."/>
            <person name="Szurek B."/>
            <person name="Verdier V."/>
            <person name="Koebnik R."/>
            <person name="Dow J.M."/>
            <person name="Ryan R.P."/>
            <person name="Hirata H."/>
            <person name="Tsuyumu S."/>
            <person name="Won Lee S."/>
            <person name="Seo Y.S."/>
            <person name="Sriariyanum M."/>
            <person name="Ronald P.C."/>
            <person name="Sonti R.V."/>
            <person name="Van Sluys M.A."/>
            <person name="Leach J.E."/>
            <person name="White F.F."/>
            <person name="Bogdanove A.J."/>
        </authorList>
    </citation>
    <scope>NUCLEOTIDE SEQUENCE [LARGE SCALE GENOMIC DNA]</scope>
    <source>
        <strain evidence="1 2">PXO99A</strain>
    </source>
</reference>
<proteinExistence type="predicted"/>
<dbReference type="HOGENOM" id="CLU_2095379_0_0_6"/>
<organism evidence="1 2">
    <name type="scientific">Xanthomonas oryzae pv. oryzae (strain PXO99A)</name>
    <dbReference type="NCBI Taxonomy" id="360094"/>
    <lineage>
        <taxon>Bacteria</taxon>
        <taxon>Pseudomonadati</taxon>
        <taxon>Pseudomonadota</taxon>
        <taxon>Gammaproteobacteria</taxon>
        <taxon>Lysobacterales</taxon>
        <taxon>Lysobacteraceae</taxon>
        <taxon>Xanthomonas</taxon>
    </lineage>
</organism>
<dbReference type="eggNOG" id="ENOG503491K">
    <property type="taxonomic scope" value="Bacteria"/>
</dbReference>
<protein>
    <submittedName>
        <fullName evidence="1">Uncharacterized protein</fullName>
    </submittedName>
</protein>
<dbReference type="AlphaFoldDB" id="A0A0K0GMR3"/>
<evidence type="ECO:0000313" key="1">
    <source>
        <dbReference type="EMBL" id="ACD60324.1"/>
    </source>
</evidence>
<evidence type="ECO:0000313" key="2">
    <source>
        <dbReference type="Proteomes" id="UP000001740"/>
    </source>
</evidence>
<dbReference type="RefSeq" id="WP_011259938.1">
    <property type="nucleotide sequence ID" value="NC_010717.2"/>
</dbReference>
<dbReference type="Proteomes" id="UP000001740">
    <property type="component" value="Chromosome"/>
</dbReference>
<accession>A0A0K0GMR3</accession>
<dbReference type="PATRIC" id="fig|291331.8.peg.3845"/>
<dbReference type="KEGG" id="xop:PXO_02052"/>
<sequence>MDFYGYNRAKAIAHCDSLVVGRASRQTDSLRSWNSLRPEHVVELLSKASADARADARVLASLMQRACWRIHMQGPTQGKANQLVSNVREVAITAAGREFKLQCTESPSLQLERIIAA</sequence>
<name>A0A0K0GMR3_XANOP</name>
<gene>
    <name evidence="1" type="ordered locus">PXO_02052</name>
</gene>
<dbReference type="EMBL" id="CP000967">
    <property type="protein sequence ID" value="ACD60324.1"/>
    <property type="molecule type" value="Genomic_DNA"/>
</dbReference>